<comment type="caution">
    <text evidence="2">The sequence shown here is derived from an EMBL/GenBank/DDBJ whole genome shotgun (WGS) entry which is preliminary data.</text>
</comment>
<accession>A0ABQ3CYH9</accession>
<proteinExistence type="predicted"/>
<dbReference type="EMBL" id="BMVN01000027">
    <property type="protein sequence ID" value="GHA49331.1"/>
    <property type="molecule type" value="Genomic_DNA"/>
</dbReference>
<feature type="region of interest" description="Disordered" evidence="1">
    <location>
        <begin position="1"/>
        <end position="23"/>
    </location>
</feature>
<dbReference type="Proteomes" id="UP000653644">
    <property type="component" value="Unassembled WGS sequence"/>
</dbReference>
<evidence type="ECO:0000313" key="3">
    <source>
        <dbReference type="Proteomes" id="UP000653644"/>
    </source>
</evidence>
<organism evidence="2 3">
    <name type="scientific">Streptomyces canarius</name>
    <dbReference type="NCBI Taxonomy" id="285453"/>
    <lineage>
        <taxon>Bacteria</taxon>
        <taxon>Bacillati</taxon>
        <taxon>Actinomycetota</taxon>
        <taxon>Actinomycetes</taxon>
        <taxon>Kitasatosporales</taxon>
        <taxon>Streptomycetaceae</taxon>
        <taxon>Streptomyces</taxon>
    </lineage>
</organism>
<evidence type="ECO:0000256" key="1">
    <source>
        <dbReference type="SAM" id="MobiDB-lite"/>
    </source>
</evidence>
<reference evidence="3" key="1">
    <citation type="journal article" date="2019" name="Int. J. Syst. Evol. Microbiol.">
        <title>The Global Catalogue of Microorganisms (GCM) 10K type strain sequencing project: providing services to taxonomists for standard genome sequencing and annotation.</title>
        <authorList>
            <consortium name="The Broad Institute Genomics Platform"/>
            <consortium name="The Broad Institute Genome Sequencing Center for Infectious Disease"/>
            <person name="Wu L."/>
            <person name="Ma J."/>
        </authorList>
    </citation>
    <scope>NUCLEOTIDE SEQUENCE [LARGE SCALE GENOMIC DNA]</scope>
    <source>
        <strain evidence="3">JCM 4733</strain>
    </source>
</reference>
<keyword evidence="3" id="KW-1185">Reference proteome</keyword>
<name>A0ABQ3CYH9_9ACTN</name>
<dbReference type="RefSeq" id="WP_189891480.1">
    <property type="nucleotide sequence ID" value="NZ_BMVN01000027.1"/>
</dbReference>
<protein>
    <submittedName>
        <fullName evidence="2">Uncharacterized protein</fullName>
    </submittedName>
</protein>
<gene>
    <name evidence="2" type="ORF">GCM10010345_62350</name>
</gene>
<evidence type="ECO:0000313" key="2">
    <source>
        <dbReference type="EMBL" id="GHA49331.1"/>
    </source>
</evidence>
<sequence>MCARVERAAGPSRPITPTEEQRITTVTAGAADRLERALDIAAQRRTLEQRHDDSASDRRAAT</sequence>